<evidence type="ECO:0000259" key="6">
    <source>
        <dbReference type="PROSITE" id="PS50928"/>
    </source>
</evidence>
<evidence type="ECO:0000313" key="7">
    <source>
        <dbReference type="EMBL" id="NDY55225.1"/>
    </source>
</evidence>
<evidence type="ECO:0000256" key="2">
    <source>
        <dbReference type="ARBA" id="ARBA00022692"/>
    </source>
</evidence>
<dbReference type="PANTHER" id="PTHR43496:SF1">
    <property type="entry name" value="POLYGALACTURONAN_RHAMNOGALACTURONAN TRANSPORT SYSTEM PERMEASE PROTEIN YTEP"/>
    <property type="match status" value="1"/>
</dbReference>
<proteinExistence type="inferred from homology"/>
<dbReference type="PROSITE" id="PS50928">
    <property type="entry name" value="ABC_TM1"/>
    <property type="match status" value="2"/>
</dbReference>
<comment type="caution">
    <text evidence="7">The sequence shown here is derived from an EMBL/GenBank/DDBJ whole genome shotgun (WGS) entry which is preliminary data.</text>
</comment>
<comment type="similarity">
    <text evidence="5">Belongs to the binding-protein-dependent transport system permease family.</text>
</comment>
<gene>
    <name evidence="7" type="ORF">G3N56_00505</name>
</gene>
<keyword evidence="5" id="KW-0813">Transport</keyword>
<dbReference type="EMBL" id="JAAGRQ010000002">
    <property type="protein sequence ID" value="NDY55225.1"/>
    <property type="molecule type" value="Genomic_DNA"/>
</dbReference>
<feature type="domain" description="ABC transmembrane type-1" evidence="6">
    <location>
        <begin position="78"/>
        <end position="277"/>
    </location>
</feature>
<keyword evidence="2 5" id="KW-0812">Transmembrane</keyword>
<keyword evidence="3 5" id="KW-1133">Transmembrane helix</keyword>
<sequence>MAGTVRQIDAENTPGGAVRRAAPFFLSPEGLFFGLLMASVVVFVLWPIAAIFLQSVVIEGRLSLAEYIHLFTNEAGLLWNSVSVSALTTVLSMGLATGVALYLTHTRLPGKRLIFGVLMLSIIAPPFVSSLVYIMLFGRRGLITHQLLGLNIDPYGWQGVALMQTAGFTAMAALLILGVLHRVDRRLEHAAHDLGASSPRVLLGVTLPLAAPGLLVAAVVVFIRALSDFGTPIIIGGRFTALATQAYLNVVGLFNMPRAAAMSIILLLPALAAFLLYRRTLGRTNVLGAAPVLERAQDRIGLSPGTQWLLALTTWGFIGFELVKYATILCGAFTRTWGVDFTPTLGHLQALTADRMGSFFRSLHYSFTAGAVGAILGGVIAYVLVRKRPPGGKALDFIADLPYIIPGPFFGIAYILAFHNPPLALTGTAFIVVANCVYRQLPISIKAGMATLAQCRPETEAGARDLGARERHVLVDIVAPLMKPALLIAFINTFTSTMITIGAIIFLVSPDTKVLTVDMFAEIKRGRIGEAAVLANVIIVSVLAVNLLFSWLYLRRRKT</sequence>
<keyword evidence="8" id="KW-1185">Reference proteome</keyword>
<keyword evidence="4 5" id="KW-0472">Membrane</keyword>
<organism evidence="7 8">
    <name type="scientific">Desulfolutivibrio sulfodismutans</name>
    <dbReference type="NCBI Taxonomy" id="63561"/>
    <lineage>
        <taxon>Bacteria</taxon>
        <taxon>Pseudomonadati</taxon>
        <taxon>Thermodesulfobacteriota</taxon>
        <taxon>Desulfovibrionia</taxon>
        <taxon>Desulfovibrionales</taxon>
        <taxon>Desulfovibrionaceae</taxon>
        <taxon>Desulfolutivibrio</taxon>
    </lineage>
</organism>
<evidence type="ECO:0000256" key="4">
    <source>
        <dbReference type="ARBA" id="ARBA00023136"/>
    </source>
</evidence>
<feature type="domain" description="ABC transmembrane type-1" evidence="6">
    <location>
        <begin position="359"/>
        <end position="549"/>
    </location>
</feature>
<reference evidence="7 8" key="1">
    <citation type="submission" date="2020-02" db="EMBL/GenBank/DDBJ databases">
        <title>Comparative genomics of sulfur disproportionating microorganisms.</title>
        <authorList>
            <person name="Ward L.M."/>
            <person name="Bertran E."/>
            <person name="Johnston D.T."/>
        </authorList>
    </citation>
    <scope>NUCLEOTIDE SEQUENCE [LARGE SCALE GENOMIC DNA]</scope>
    <source>
        <strain evidence="7 8">DSM 3696</strain>
    </source>
</reference>
<dbReference type="InterPro" id="IPR035906">
    <property type="entry name" value="MetI-like_sf"/>
</dbReference>
<comment type="subcellular location">
    <subcellularLocation>
        <location evidence="1 5">Cell membrane</location>
        <topology evidence="1 5">Multi-pass membrane protein</topology>
    </subcellularLocation>
</comment>
<evidence type="ECO:0000256" key="5">
    <source>
        <dbReference type="RuleBase" id="RU363032"/>
    </source>
</evidence>
<feature type="transmembrane region" description="Helical" evidence="5">
    <location>
        <begin position="156"/>
        <end position="180"/>
    </location>
</feature>
<feature type="transmembrane region" description="Helical" evidence="5">
    <location>
        <begin position="260"/>
        <end position="277"/>
    </location>
</feature>
<feature type="transmembrane region" description="Helical" evidence="5">
    <location>
        <begin position="113"/>
        <end position="136"/>
    </location>
</feature>
<dbReference type="GO" id="GO:0055085">
    <property type="term" value="P:transmembrane transport"/>
    <property type="evidence" value="ECO:0007669"/>
    <property type="project" value="InterPro"/>
</dbReference>
<accession>A0A7K3NHG7</accession>
<feature type="transmembrane region" description="Helical" evidence="5">
    <location>
        <begin position="30"/>
        <end position="57"/>
    </location>
</feature>
<evidence type="ECO:0000313" key="8">
    <source>
        <dbReference type="Proteomes" id="UP000469724"/>
    </source>
</evidence>
<dbReference type="CDD" id="cd06261">
    <property type="entry name" value="TM_PBP2"/>
    <property type="match status" value="2"/>
</dbReference>
<dbReference type="Gene3D" id="1.10.3720.10">
    <property type="entry name" value="MetI-like"/>
    <property type="match status" value="2"/>
</dbReference>
<evidence type="ECO:0000256" key="3">
    <source>
        <dbReference type="ARBA" id="ARBA00022989"/>
    </source>
</evidence>
<feature type="transmembrane region" description="Helical" evidence="5">
    <location>
        <begin position="201"/>
        <end position="223"/>
    </location>
</feature>
<feature type="transmembrane region" description="Helical" evidence="5">
    <location>
        <begin position="77"/>
        <end position="101"/>
    </location>
</feature>
<dbReference type="PANTHER" id="PTHR43496">
    <property type="entry name" value="PROTEIN LPLB"/>
    <property type="match status" value="1"/>
</dbReference>
<name>A0A7K3NHG7_9BACT</name>
<protein>
    <submittedName>
        <fullName evidence="7">Iron ABC transporter permease</fullName>
    </submittedName>
</protein>
<dbReference type="SUPFAM" id="SSF161098">
    <property type="entry name" value="MetI-like"/>
    <property type="match status" value="2"/>
</dbReference>
<dbReference type="AlphaFoldDB" id="A0A7K3NHG7"/>
<evidence type="ECO:0000256" key="1">
    <source>
        <dbReference type="ARBA" id="ARBA00004651"/>
    </source>
</evidence>
<feature type="transmembrane region" description="Helical" evidence="5">
    <location>
        <begin position="528"/>
        <end position="554"/>
    </location>
</feature>
<feature type="transmembrane region" description="Helical" evidence="5">
    <location>
        <begin position="365"/>
        <end position="385"/>
    </location>
</feature>
<dbReference type="GO" id="GO:0005886">
    <property type="term" value="C:plasma membrane"/>
    <property type="evidence" value="ECO:0007669"/>
    <property type="project" value="UniProtKB-SubCell"/>
</dbReference>
<dbReference type="InterPro" id="IPR000515">
    <property type="entry name" value="MetI-like"/>
</dbReference>
<dbReference type="RefSeq" id="WP_163300282.1">
    <property type="nucleotide sequence ID" value="NZ_JAAGRQ010000002.1"/>
</dbReference>
<feature type="transmembrane region" description="Helical" evidence="5">
    <location>
        <begin position="485"/>
        <end position="508"/>
    </location>
</feature>
<dbReference type="Proteomes" id="UP000469724">
    <property type="component" value="Unassembled WGS sequence"/>
</dbReference>
<dbReference type="Pfam" id="PF00528">
    <property type="entry name" value="BPD_transp_1"/>
    <property type="match status" value="2"/>
</dbReference>